<dbReference type="Proteomes" id="UP000015464">
    <property type="component" value="Unassembled WGS sequence"/>
</dbReference>
<evidence type="ECO:0000256" key="1">
    <source>
        <dbReference type="ARBA" id="ARBA00010363"/>
    </source>
</evidence>
<evidence type="ECO:0000313" key="4">
    <source>
        <dbReference type="Proteomes" id="UP000015464"/>
    </source>
</evidence>
<keyword evidence="4" id="KW-1185">Reference proteome</keyword>
<dbReference type="STRING" id="653667.S9VZ65"/>
<dbReference type="Pfam" id="PF00903">
    <property type="entry name" value="Glyoxalase"/>
    <property type="match status" value="1"/>
</dbReference>
<dbReference type="PANTHER" id="PTHR21366:SF14">
    <property type="entry name" value="GLYOXALASE DOMAIN-CONTAINING PROTEIN 5"/>
    <property type="match status" value="1"/>
</dbReference>
<dbReference type="AlphaFoldDB" id="S9VZ65"/>
<dbReference type="OrthoDB" id="5371818at2759"/>
<gene>
    <name evidence="3" type="ORF">SPOG_02284</name>
</gene>
<dbReference type="Gene3D" id="3.10.180.10">
    <property type="entry name" value="2,3-Dihydroxybiphenyl 1,2-Dioxygenase, domain 1"/>
    <property type="match status" value="1"/>
</dbReference>
<accession>S9VZ65</accession>
<protein>
    <submittedName>
        <fullName evidence="3">Pseudo ring cleavage dioxygenase</fullName>
    </submittedName>
</protein>
<dbReference type="EMBL" id="KE546991">
    <property type="protein sequence ID" value="EPY51105.1"/>
    <property type="molecule type" value="Genomic_DNA"/>
</dbReference>
<dbReference type="InterPro" id="IPR029068">
    <property type="entry name" value="Glyas_Bleomycin-R_OHBP_Dase"/>
</dbReference>
<dbReference type="eggNOG" id="ENOG502S0RY">
    <property type="taxonomic scope" value="Eukaryota"/>
</dbReference>
<dbReference type="PANTHER" id="PTHR21366">
    <property type="entry name" value="GLYOXALASE FAMILY PROTEIN"/>
    <property type="match status" value="1"/>
</dbReference>
<dbReference type="RefSeq" id="XP_013023679.1">
    <property type="nucleotide sequence ID" value="XM_013168225.1"/>
</dbReference>
<evidence type="ECO:0000313" key="3">
    <source>
        <dbReference type="EMBL" id="EPY51105.1"/>
    </source>
</evidence>
<dbReference type="SUPFAM" id="SSF54593">
    <property type="entry name" value="Glyoxalase/Bleomycin resistance protein/Dihydroxybiphenyl dioxygenase"/>
    <property type="match status" value="1"/>
</dbReference>
<keyword evidence="3" id="KW-0560">Oxidoreductase</keyword>
<dbReference type="GO" id="GO:0051213">
    <property type="term" value="F:dioxygenase activity"/>
    <property type="evidence" value="ECO:0007669"/>
    <property type="project" value="UniProtKB-KW"/>
</dbReference>
<dbReference type="PROSITE" id="PS51819">
    <property type="entry name" value="VOC"/>
    <property type="match status" value="1"/>
</dbReference>
<organism evidence="3 4">
    <name type="scientific">Schizosaccharomyces cryophilus (strain OY26 / ATCC MYA-4695 / CBS 11777 / NBRC 106824 / NRRL Y48691)</name>
    <name type="common">Fission yeast</name>
    <dbReference type="NCBI Taxonomy" id="653667"/>
    <lineage>
        <taxon>Eukaryota</taxon>
        <taxon>Fungi</taxon>
        <taxon>Dikarya</taxon>
        <taxon>Ascomycota</taxon>
        <taxon>Taphrinomycotina</taxon>
        <taxon>Schizosaccharomycetes</taxon>
        <taxon>Schizosaccharomycetales</taxon>
        <taxon>Schizosaccharomycetaceae</taxon>
        <taxon>Schizosaccharomyces</taxon>
    </lineage>
</organism>
<dbReference type="InterPro" id="IPR050383">
    <property type="entry name" value="GlyoxalaseI/FosfomycinResist"/>
</dbReference>
<feature type="domain" description="VOC" evidence="2">
    <location>
        <begin position="4"/>
        <end position="125"/>
    </location>
</feature>
<proteinExistence type="inferred from homology"/>
<dbReference type="CDD" id="cd07253">
    <property type="entry name" value="GLOD5"/>
    <property type="match status" value="1"/>
</dbReference>
<dbReference type="GeneID" id="25036608"/>
<sequence length="126" mass="14162">MIDRVDHFVLTVRNLERSRDFYVRGLGMGLESFGNGRTALTFGNQKINLHIAEGSPILPRASFPTPGSADICFICSISLQNVIEILRERNLPIELGPVERTGAKGRIESIYLRDPDMNLIELSEYK</sequence>
<name>S9VZ65_SCHCR</name>
<dbReference type="HOGENOM" id="CLU_046006_4_3_1"/>
<keyword evidence="3" id="KW-0223">Dioxygenase</keyword>
<reference evidence="3 4" key="1">
    <citation type="journal article" date="2011" name="Science">
        <title>Comparative functional genomics of the fission yeasts.</title>
        <authorList>
            <person name="Rhind N."/>
            <person name="Chen Z."/>
            <person name="Yassour M."/>
            <person name="Thompson D.A."/>
            <person name="Haas B.J."/>
            <person name="Habib N."/>
            <person name="Wapinski I."/>
            <person name="Roy S."/>
            <person name="Lin M.F."/>
            <person name="Heiman D.I."/>
            <person name="Young S.K."/>
            <person name="Furuya K."/>
            <person name="Guo Y."/>
            <person name="Pidoux A."/>
            <person name="Chen H.M."/>
            <person name="Robbertse B."/>
            <person name="Goldberg J.M."/>
            <person name="Aoki K."/>
            <person name="Bayne E.H."/>
            <person name="Berlin A.M."/>
            <person name="Desjardins C.A."/>
            <person name="Dobbs E."/>
            <person name="Dukaj L."/>
            <person name="Fan L."/>
            <person name="FitzGerald M.G."/>
            <person name="French C."/>
            <person name="Gujja S."/>
            <person name="Hansen K."/>
            <person name="Keifenheim D."/>
            <person name="Levin J.Z."/>
            <person name="Mosher R.A."/>
            <person name="Mueller C.A."/>
            <person name="Pfiffner J."/>
            <person name="Priest M."/>
            <person name="Russ C."/>
            <person name="Smialowska A."/>
            <person name="Swoboda P."/>
            <person name="Sykes S.M."/>
            <person name="Vaughn M."/>
            <person name="Vengrova S."/>
            <person name="Yoder R."/>
            <person name="Zeng Q."/>
            <person name="Allshire R."/>
            <person name="Baulcombe D."/>
            <person name="Birren B.W."/>
            <person name="Brown W."/>
            <person name="Ekwall K."/>
            <person name="Kellis M."/>
            <person name="Leatherwood J."/>
            <person name="Levin H."/>
            <person name="Margalit H."/>
            <person name="Martienssen R."/>
            <person name="Nieduszynski C.A."/>
            <person name="Spatafora J.W."/>
            <person name="Friedman N."/>
            <person name="Dalgaard J.Z."/>
            <person name="Baumann P."/>
            <person name="Niki H."/>
            <person name="Regev A."/>
            <person name="Nusbaum C."/>
        </authorList>
    </citation>
    <scope>NUCLEOTIDE SEQUENCE [LARGE SCALE GENOMIC DNA]</scope>
    <source>
        <strain evidence="4">OY26 / ATCC MYA-4695 / CBS 11777 / NBRC 106824 / NRRL Y48691</strain>
    </source>
</reference>
<dbReference type="InterPro" id="IPR037523">
    <property type="entry name" value="VOC_core"/>
</dbReference>
<dbReference type="OMA" id="FGTHKIN"/>
<comment type="similarity">
    <text evidence="1">Belongs to the glyoxalase I family.</text>
</comment>
<dbReference type="InterPro" id="IPR004360">
    <property type="entry name" value="Glyas_Fos-R_dOase_dom"/>
</dbReference>
<evidence type="ECO:0000259" key="2">
    <source>
        <dbReference type="PROSITE" id="PS51819"/>
    </source>
</evidence>